<evidence type="ECO:0000313" key="2">
    <source>
        <dbReference type="Proteomes" id="UP000730739"/>
    </source>
</evidence>
<dbReference type="EMBL" id="JAGILA010000009">
    <property type="protein sequence ID" value="MBP2238642.1"/>
    <property type="molecule type" value="Genomic_DNA"/>
</dbReference>
<organism evidence="1 2">
    <name type="scientific">Sinorhizobium kostiense</name>
    <dbReference type="NCBI Taxonomy" id="76747"/>
    <lineage>
        <taxon>Bacteria</taxon>
        <taxon>Pseudomonadati</taxon>
        <taxon>Pseudomonadota</taxon>
        <taxon>Alphaproteobacteria</taxon>
        <taxon>Hyphomicrobiales</taxon>
        <taxon>Rhizobiaceae</taxon>
        <taxon>Sinorhizobium/Ensifer group</taxon>
        <taxon>Sinorhizobium</taxon>
    </lineage>
</organism>
<name>A0ABS4R6W2_9HYPH</name>
<gene>
    <name evidence="1" type="ORF">J2Z31_005183</name>
</gene>
<dbReference type="RefSeq" id="WP_209606268.1">
    <property type="nucleotide sequence ID" value="NZ_JAGILA010000009.1"/>
</dbReference>
<protein>
    <submittedName>
        <fullName evidence="1">Uncharacterized protein</fullName>
    </submittedName>
</protein>
<sequence length="71" mass="8043">MTNPRHKLEEDILALFERACRLRELAVAEHLLRALEAATEANDPDRLADGSGALADAYRAVARLRPYRRRS</sequence>
<dbReference type="Proteomes" id="UP000730739">
    <property type="component" value="Unassembled WGS sequence"/>
</dbReference>
<comment type="caution">
    <text evidence="1">The sequence shown here is derived from an EMBL/GenBank/DDBJ whole genome shotgun (WGS) entry which is preliminary data.</text>
</comment>
<evidence type="ECO:0000313" key="1">
    <source>
        <dbReference type="EMBL" id="MBP2238642.1"/>
    </source>
</evidence>
<accession>A0ABS4R6W2</accession>
<keyword evidence="2" id="KW-1185">Reference proteome</keyword>
<proteinExistence type="predicted"/>
<reference evidence="1 2" key="1">
    <citation type="submission" date="2021-03" db="EMBL/GenBank/DDBJ databases">
        <title>Genomic Encyclopedia of Type Strains, Phase IV (KMG-IV): sequencing the most valuable type-strain genomes for metagenomic binning, comparative biology and taxonomic classification.</title>
        <authorList>
            <person name="Goeker M."/>
        </authorList>
    </citation>
    <scope>NUCLEOTIDE SEQUENCE [LARGE SCALE GENOMIC DNA]</scope>
    <source>
        <strain evidence="1 2">DSM 13372</strain>
    </source>
</reference>